<name>A0A1H7YUJ3_9PAST</name>
<reference evidence="1 4" key="3">
    <citation type="journal article" date="2023" name="Front. Microbiol.">
        <title>Phylogeography and host specificity of Pasteurellaceae pathogenic to sea-farmed fish in the north-east Atlantic.</title>
        <authorList>
            <person name="Gulla S."/>
            <person name="Colquhoun D.J."/>
            <person name="Olsen A.B."/>
            <person name="Spilsberg B."/>
            <person name="Lagesen K."/>
            <person name="Aakesson C.P."/>
            <person name="Strom S."/>
            <person name="Manji F."/>
            <person name="Birkbeck T.H."/>
            <person name="Nilsen H.K."/>
        </authorList>
    </citation>
    <scope>NUCLEOTIDE SEQUENCE [LARGE SCALE GENOMIC DNA]</scope>
    <source>
        <strain evidence="1 4">VIO11850</strain>
    </source>
</reference>
<sequence length="176" mass="20797">MTQFDLIQEIKTAFKGVTLEDGIGLCEGNGIDDYASKEQLLELRKQDEKENWENVPFDDICGKYESAFVYLDAKGMRFYLPQYLIADILWEELQDKGINMSFEPNWLLERVEDGQFELLNYAQIQAIIHYLEYNIQLEIEENKKYGVADEYNQTLYTNSPVLQKWKQLLSDKREKK</sequence>
<dbReference type="Proteomes" id="UP000198883">
    <property type="component" value="Unassembled WGS sequence"/>
</dbReference>
<reference evidence="3" key="2">
    <citation type="submission" date="2016-10" db="EMBL/GenBank/DDBJ databases">
        <authorList>
            <person name="Varghese N."/>
            <person name="Submissions S."/>
        </authorList>
    </citation>
    <scope>NUCLEOTIDE SEQUENCE [LARGE SCALE GENOMIC DNA]</scope>
    <source>
        <strain evidence="3">DSM 24204</strain>
    </source>
</reference>
<evidence type="ECO:0000313" key="4">
    <source>
        <dbReference type="Proteomes" id="UP001224812"/>
    </source>
</evidence>
<dbReference type="EMBL" id="FOBN01000020">
    <property type="protein sequence ID" value="SEM49048.1"/>
    <property type="molecule type" value="Genomic_DNA"/>
</dbReference>
<protein>
    <submittedName>
        <fullName evidence="2">Uncharacterized protein</fullName>
    </submittedName>
</protein>
<proteinExistence type="predicted"/>
<evidence type="ECO:0000313" key="2">
    <source>
        <dbReference type="EMBL" id="SEM49048.1"/>
    </source>
</evidence>
<dbReference type="AlphaFoldDB" id="A0A1H7YUJ3"/>
<dbReference type="Proteomes" id="UP001224812">
    <property type="component" value="Unassembled WGS sequence"/>
</dbReference>
<dbReference type="Pfam" id="PF20461">
    <property type="entry name" value="DUF6714"/>
    <property type="match status" value="1"/>
</dbReference>
<dbReference type="GeneID" id="83544336"/>
<dbReference type="STRING" id="97481.SAMN05444853_12031"/>
<organism evidence="2 3">
    <name type="scientific">Phocoenobacter skyensis</name>
    <dbReference type="NCBI Taxonomy" id="97481"/>
    <lineage>
        <taxon>Bacteria</taxon>
        <taxon>Pseudomonadati</taxon>
        <taxon>Pseudomonadota</taxon>
        <taxon>Gammaproteobacteria</taxon>
        <taxon>Pasteurellales</taxon>
        <taxon>Pasteurellaceae</taxon>
        <taxon>Phocoenobacter</taxon>
    </lineage>
</organism>
<dbReference type="InterPro" id="IPR046560">
    <property type="entry name" value="DUF6714"/>
</dbReference>
<dbReference type="OrthoDB" id="197790at2"/>
<keyword evidence="4" id="KW-1185">Reference proteome</keyword>
<reference evidence="2" key="1">
    <citation type="submission" date="2016-10" db="EMBL/GenBank/DDBJ databases">
        <authorList>
            <person name="de Groot N.N."/>
        </authorList>
    </citation>
    <scope>NUCLEOTIDE SEQUENCE [LARGE SCALE GENOMIC DNA]</scope>
    <source>
        <strain evidence="2">DSM 24204</strain>
    </source>
</reference>
<gene>
    <name evidence="1" type="ORF">QJT92_08640</name>
    <name evidence="2" type="ORF">SAMN05444853_12031</name>
</gene>
<accession>A0A1H7YUJ3</accession>
<evidence type="ECO:0000313" key="3">
    <source>
        <dbReference type="Proteomes" id="UP000198883"/>
    </source>
</evidence>
<dbReference type="EMBL" id="JASAVS010000020">
    <property type="protein sequence ID" value="MDP8085983.1"/>
    <property type="molecule type" value="Genomic_DNA"/>
</dbReference>
<dbReference type="RefSeq" id="WP_090922640.1">
    <property type="nucleotide sequence ID" value="NZ_CP016180.1"/>
</dbReference>
<evidence type="ECO:0000313" key="1">
    <source>
        <dbReference type="EMBL" id="MDP8085983.1"/>
    </source>
</evidence>